<dbReference type="PANTHER" id="PTHR33449">
    <property type="entry name" value="NUCLEOID-ASSOCIATED PROTEIN YBAB"/>
    <property type="match status" value="1"/>
</dbReference>
<evidence type="ECO:0000256" key="1">
    <source>
        <dbReference type="ARBA" id="ARBA00023125"/>
    </source>
</evidence>
<dbReference type="InterPro" id="IPR004401">
    <property type="entry name" value="YbaB/EbfC"/>
</dbReference>
<evidence type="ECO:0000313" key="4">
    <source>
        <dbReference type="EMBL" id="AGS53184.1"/>
    </source>
</evidence>
<dbReference type="SUPFAM" id="SSF82607">
    <property type="entry name" value="YbaB-like"/>
    <property type="match status" value="1"/>
</dbReference>
<dbReference type="EMBL" id="JQ844224">
    <property type="protein sequence ID" value="AGS53184.1"/>
    <property type="molecule type" value="Genomic_DNA"/>
</dbReference>
<dbReference type="AlphaFoldDB" id="A0A806KJ87"/>
<dbReference type="PIRSF" id="PIRSF004555">
    <property type="entry name" value="UCP004555"/>
    <property type="match status" value="1"/>
</dbReference>
<keyword evidence="2" id="KW-0963">Cytoplasm</keyword>
<keyword evidence="1 2" id="KW-0238">DNA-binding</keyword>
<dbReference type="InterPro" id="IPR036894">
    <property type="entry name" value="YbaB-like_sf"/>
</dbReference>
<dbReference type="GO" id="GO:0005829">
    <property type="term" value="C:cytosol"/>
    <property type="evidence" value="ECO:0007669"/>
    <property type="project" value="TreeGrafter"/>
</dbReference>
<dbReference type="Gene3D" id="3.30.1310.10">
    <property type="entry name" value="Nucleoid-associated protein YbaB-like domain"/>
    <property type="match status" value="1"/>
</dbReference>
<comment type="similarity">
    <text evidence="2">Belongs to the YbaB/EbfC family.</text>
</comment>
<comment type="function">
    <text evidence="2">Binds to DNA and alters its conformation. May be involved in regulation of gene expression, nucleoid organization and DNA protection.</text>
</comment>
<reference evidence="4" key="1">
    <citation type="submission" date="2012-03" db="EMBL/GenBank/DDBJ databases">
        <title>Functional metagenomics reveals considerable lignocellulase gene clusters in the gut microbiome of a wood-feeding higher termite.</title>
        <authorList>
            <person name="Liu N."/>
        </authorList>
    </citation>
    <scope>NUCLEOTIDE SEQUENCE</scope>
</reference>
<keyword evidence="3" id="KW-0175">Coiled coil</keyword>
<name>A0A806KJ87_9BACT</name>
<dbReference type="Pfam" id="PF02575">
    <property type="entry name" value="YbaB_DNA_bd"/>
    <property type="match status" value="1"/>
</dbReference>
<comment type="subunit">
    <text evidence="2">Homodimer.</text>
</comment>
<dbReference type="NCBIfam" id="TIGR00103">
    <property type="entry name" value="DNA_YbaB_EbfC"/>
    <property type="match status" value="1"/>
</dbReference>
<proteinExistence type="inferred from homology"/>
<protein>
    <recommendedName>
        <fullName evidence="2">Nucleoid-associated protein</fullName>
    </recommendedName>
</protein>
<dbReference type="GO" id="GO:0043590">
    <property type="term" value="C:bacterial nucleoid"/>
    <property type="evidence" value="ECO:0007669"/>
    <property type="project" value="UniProtKB-UniRule"/>
</dbReference>
<accession>A0A806KJ87</accession>
<evidence type="ECO:0000256" key="3">
    <source>
        <dbReference type="SAM" id="Coils"/>
    </source>
</evidence>
<feature type="coiled-coil region" evidence="3">
    <location>
        <begin position="17"/>
        <end position="44"/>
    </location>
</feature>
<evidence type="ECO:0000256" key="2">
    <source>
        <dbReference type="HAMAP-Rule" id="MF_00274"/>
    </source>
</evidence>
<dbReference type="GO" id="GO:0003677">
    <property type="term" value="F:DNA binding"/>
    <property type="evidence" value="ECO:0007669"/>
    <property type="project" value="UniProtKB-UniRule"/>
</dbReference>
<dbReference type="HAMAP" id="MF_00274">
    <property type="entry name" value="DNA_YbaB_EbfC"/>
    <property type="match status" value="1"/>
</dbReference>
<dbReference type="PANTHER" id="PTHR33449:SF1">
    <property type="entry name" value="NUCLEOID-ASSOCIATED PROTEIN YBAB"/>
    <property type="match status" value="1"/>
</dbReference>
<sequence length="116" mass="12409">MAKGGYGGGMNFGGMNMNSFMKQAQKMQRQMEEAQNELADKKFEITSGGGAVKIVITGTKVIEEITISPDVVDPDDIEMLQDLILTATNEAVRTASEYAENTMGKITGGQIPGGLF</sequence>
<comment type="subcellular location">
    <subcellularLocation>
        <location evidence="2">Cytoplasm</location>
        <location evidence="2">Nucleoid</location>
    </subcellularLocation>
</comment>
<organism evidence="4">
    <name type="scientific">uncultured bacterium contig00081</name>
    <dbReference type="NCBI Taxonomy" id="1181557"/>
    <lineage>
        <taxon>Bacteria</taxon>
        <taxon>environmental samples</taxon>
    </lineage>
</organism>